<sequence>MQCLPFGFPLGNVVVAIVFLRTIGGLVRIRRMRFNSSPGRRHLRVSFMVGSVFKILTVSMLLYLLNRLGEFFGVLPVAWQGSIRLVIIPTIISWRQTRAPIRLGHGKVFSKGASSIRVLEDKWLQTNPPSSPLRLFGVSVANLRVADLIESDRRCWNRTSCITVISLIEIYVGWFYPFNESHTHILNYGKIKRVIGIICPSTITLYQTCSFTIFYIKHAPVLCKNDQTCPFVKIFIQKPLTKAEL</sequence>
<organism evidence="2 3">
    <name type="scientific">Linum tenue</name>
    <dbReference type="NCBI Taxonomy" id="586396"/>
    <lineage>
        <taxon>Eukaryota</taxon>
        <taxon>Viridiplantae</taxon>
        <taxon>Streptophyta</taxon>
        <taxon>Embryophyta</taxon>
        <taxon>Tracheophyta</taxon>
        <taxon>Spermatophyta</taxon>
        <taxon>Magnoliopsida</taxon>
        <taxon>eudicotyledons</taxon>
        <taxon>Gunneridae</taxon>
        <taxon>Pentapetalae</taxon>
        <taxon>rosids</taxon>
        <taxon>fabids</taxon>
        <taxon>Malpighiales</taxon>
        <taxon>Linaceae</taxon>
        <taxon>Linum</taxon>
    </lineage>
</organism>
<keyword evidence="3" id="KW-1185">Reference proteome</keyword>
<proteinExistence type="predicted"/>
<feature type="transmembrane region" description="Helical" evidence="1">
    <location>
        <begin position="45"/>
        <end position="65"/>
    </location>
</feature>
<accession>A0AAV0L5E4</accession>
<feature type="transmembrane region" description="Helical" evidence="1">
    <location>
        <begin position="71"/>
        <end position="92"/>
    </location>
</feature>
<dbReference type="Proteomes" id="UP001154282">
    <property type="component" value="Unassembled WGS sequence"/>
</dbReference>
<evidence type="ECO:0000313" key="3">
    <source>
        <dbReference type="Proteomes" id="UP001154282"/>
    </source>
</evidence>
<gene>
    <name evidence="2" type="ORF">LITE_LOCUS22079</name>
</gene>
<protein>
    <submittedName>
        <fullName evidence="2">Uncharacterized protein</fullName>
    </submittedName>
</protein>
<keyword evidence="1" id="KW-1133">Transmembrane helix</keyword>
<dbReference type="AlphaFoldDB" id="A0AAV0L5E4"/>
<feature type="transmembrane region" description="Helical" evidence="1">
    <location>
        <begin position="6"/>
        <end position="24"/>
    </location>
</feature>
<evidence type="ECO:0000313" key="2">
    <source>
        <dbReference type="EMBL" id="CAI0429340.1"/>
    </source>
</evidence>
<keyword evidence="1" id="KW-0812">Transmembrane</keyword>
<name>A0AAV0L5E4_9ROSI</name>
<comment type="caution">
    <text evidence="2">The sequence shown here is derived from an EMBL/GenBank/DDBJ whole genome shotgun (WGS) entry which is preliminary data.</text>
</comment>
<reference evidence="2" key="1">
    <citation type="submission" date="2022-08" db="EMBL/GenBank/DDBJ databases">
        <authorList>
            <person name="Gutierrez-Valencia J."/>
        </authorList>
    </citation>
    <scope>NUCLEOTIDE SEQUENCE</scope>
</reference>
<keyword evidence="1" id="KW-0472">Membrane</keyword>
<dbReference type="EMBL" id="CAMGYJ010000006">
    <property type="protein sequence ID" value="CAI0429340.1"/>
    <property type="molecule type" value="Genomic_DNA"/>
</dbReference>
<evidence type="ECO:0000256" key="1">
    <source>
        <dbReference type="SAM" id="Phobius"/>
    </source>
</evidence>